<dbReference type="Pfam" id="PF00098">
    <property type="entry name" value="zf-CCHC"/>
    <property type="match status" value="1"/>
</dbReference>
<dbReference type="PANTHER" id="PTHR47592:SF27">
    <property type="entry name" value="OS08G0421700 PROTEIN"/>
    <property type="match status" value="1"/>
</dbReference>
<dbReference type="Proteomes" id="UP001497516">
    <property type="component" value="Chromosome 3"/>
</dbReference>
<sequence length="224" mass="24584">MAEKKRHGQSTISGANIVESDSKGKKRKINSIPSSSGTKNYSGNKKFTGTCFNCGKQGHKASMCKTHKKKNNNKGQANIVEENDDMDMDDLCAVLSECNLVGNLREWWIDSGATRHVCAVKEMFTSYSLAKAEEKLFMGNSSTAKVEGYGKIVLKMTSGKVVALNNVLHVPEILNVITVNDVINYNNASSAYLLESNFLFACLFGTCELQILMENDKHGNVSQV</sequence>
<evidence type="ECO:0000256" key="1">
    <source>
        <dbReference type="PROSITE-ProRule" id="PRU00047"/>
    </source>
</evidence>
<dbReference type="GO" id="GO:0008270">
    <property type="term" value="F:zinc ion binding"/>
    <property type="evidence" value="ECO:0007669"/>
    <property type="project" value="UniProtKB-KW"/>
</dbReference>
<reference evidence="4 5" key="1">
    <citation type="submission" date="2024-04" db="EMBL/GenBank/DDBJ databases">
        <authorList>
            <person name="Fracassetti M."/>
        </authorList>
    </citation>
    <scope>NUCLEOTIDE SEQUENCE [LARGE SCALE GENOMIC DNA]</scope>
</reference>
<dbReference type="SUPFAM" id="SSF57756">
    <property type="entry name" value="Retrovirus zinc finger-like domains"/>
    <property type="match status" value="1"/>
</dbReference>
<evidence type="ECO:0000313" key="4">
    <source>
        <dbReference type="EMBL" id="CAL1379522.1"/>
    </source>
</evidence>
<dbReference type="EMBL" id="OZ034816">
    <property type="protein sequence ID" value="CAL1379522.1"/>
    <property type="molecule type" value="Genomic_DNA"/>
</dbReference>
<dbReference type="GO" id="GO:0003676">
    <property type="term" value="F:nucleic acid binding"/>
    <property type="evidence" value="ECO:0007669"/>
    <property type="project" value="InterPro"/>
</dbReference>
<dbReference type="SMART" id="SM00343">
    <property type="entry name" value="ZnF_C2HC"/>
    <property type="match status" value="1"/>
</dbReference>
<keyword evidence="1" id="KW-0863">Zinc-finger</keyword>
<feature type="region of interest" description="Disordered" evidence="2">
    <location>
        <begin position="1"/>
        <end position="37"/>
    </location>
</feature>
<evidence type="ECO:0000259" key="3">
    <source>
        <dbReference type="PROSITE" id="PS50158"/>
    </source>
</evidence>
<dbReference type="PROSITE" id="PS50158">
    <property type="entry name" value="ZF_CCHC"/>
    <property type="match status" value="1"/>
</dbReference>
<dbReference type="Pfam" id="PF22936">
    <property type="entry name" value="Pol_BBD"/>
    <property type="match status" value="1"/>
</dbReference>
<keyword evidence="1" id="KW-0862">Zinc</keyword>
<dbReference type="PANTHER" id="PTHR47592">
    <property type="entry name" value="PBF68 PROTEIN"/>
    <property type="match status" value="1"/>
</dbReference>
<name>A0AAV2E1E9_9ROSI</name>
<keyword evidence="5" id="KW-1185">Reference proteome</keyword>
<keyword evidence="1" id="KW-0479">Metal-binding</keyword>
<feature type="domain" description="CCHC-type" evidence="3">
    <location>
        <begin position="51"/>
        <end position="65"/>
    </location>
</feature>
<dbReference type="Gene3D" id="4.10.60.10">
    <property type="entry name" value="Zinc finger, CCHC-type"/>
    <property type="match status" value="1"/>
</dbReference>
<dbReference type="InterPro" id="IPR054722">
    <property type="entry name" value="PolX-like_BBD"/>
</dbReference>
<dbReference type="InterPro" id="IPR036875">
    <property type="entry name" value="Znf_CCHC_sf"/>
</dbReference>
<protein>
    <recommendedName>
        <fullName evidence="3">CCHC-type domain-containing protein</fullName>
    </recommendedName>
</protein>
<dbReference type="AlphaFoldDB" id="A0AAV2E1E9"/>
<evidence type="ECO:0000313" key="5">
    <source>
        <dbReference type="Proteomes" id="UP001497516"/>
    </source>
</evidence>
<organism evidence="4 5">
    <name type="scientific">Linum trigynum</name>
    <dbReference type="NCBI Taxonomy" id="586398"/>
    <lineage>
        <taxon>Eukaryota</taxon>
        <taxon>Viridiplantae</taxon>
        <taxon>Streptophyta</taxon>
        <taxon>Embryophyta</taxon>
        <taxon>Tracheophyta</taxon>
        <taxon>Spermatophyta</taxon>
        <taxon>Magnoliopsida</taxon>
        <taxon>eudicotyledons</taxon>
        <taxon>Gunneridae</taxon>
        <taxon>Pentapetalae</taxon>
        <taxon>rosids</taxon>
        <taxon>fabids</taxon>
        <taxon>Malpighiales</taxon>
        <taxon>Linaceae</taxon>
        <taxon>Linum</taxon>
    </lineage>
</organism>
<proteinExistence type="predicted"/>
<accession>A0AAV2E1E9</accession>
<evidence type="ECO:0000256" key="2">
    <source>
        <dbReference type="SAM" id="MobiDB-lite"/>
    </source>
</evidence>
<gene>
    <name evidence="4" type="ORF">LTRI10_LOCUS21038</name>
</gene>
<dbReference type="InterPro" id="IPR001878">
    <property type="entry name" value="Znf_CCHC"/>
</dbReference>